<evidence type="ECO:0000313" key="3">
    <source>
        <dbReference type="Proteomes" id="UP000298652"/>
    </source>
</evidence>
<dbReference type="OMA" id="PRLASCW"/>
<proteinExistence type="predicted"/>
<keyword evidence="3" id="KW-1185">Reference proteome</keyword>
<accession>A0A4U6VMT5</accession>
<dbReference type="EMBL" id="CM016553">
    <property type="protein sequence ID" value="TKW31038.1"/>
    <property type="molecule type" value="Genomic_DNA"/>
</dbReference>
<evidence type="ECO:0000256" key="1">
    <source>
        <dbReference type="SAM" id="MobiDB-lite"/>
    </source>
</evidence>
<dbReference type="Proteomes" id="UP000298652">
    <property type="component" value="Chromosome 2"/>
</dbReference>
<feature type="region of interest" description="Disordered" evidence="1">
    <location>
        <begin position="57"/>
        <end position="122"/>
    </location>
</feature>
<name>A0A4U6VMT5_SETVI</name>
<gene>
    <name evidence="2" type="ORF">SEVIR_2G078633v2</name>
</gene>
<evidence type="ECO:0000313" key="2">
    <source>
        <dbReference type="EMBL" id="TKW31038.1"/>
    </source>
</evidence>
<reference evidence="2" key="1">
    <citation type="submission" date="2019-03" db="EMBL/GenBank/DDBJ databases">
        <title>WGS assembly of Setaria viridis.</title>
        <authorList>
            <person name="Huang P."/>
            <person name="Jenkins J."/>
            <person name="Grimwood J."/>
            <person name="Barry K."/>
            <person name="Healey A."/>
            <person name="Mamidi S."/>
            <person name="Sreedasyam A."/>
            <person name="Shu S."/>
            <person name="Feldman M."/>
            <person name="Wu J."/>
            <person name="Yu Y."/>
            <person name="Chen C."/>
            <person name="Johnson J."/>
            <person name="Rokhsar D."/>
            <person name="Baxter I."/>
            <person name="Schmutz J."/>
            <person name="Brutnell T."/>
            <person name="Kellogg E."/>
        </authorList>
    </citation>
    <scope>NUCLEOTIDE SEQUENCE [LARGE SCALE GENOMIC DNA]</scope>
</reference>
<sequence>MKCSAAVRGCASFSSLGPMNATNAAGKMKNSAHGTLCSSAMGGSQWCLKSTMTQSGLLPRPSPVSSPQAAVRKPAKGAARPSKAILSSSTFSGGTSDVASAPSRRPSTAGSGRDTKRMYGESSGGTGLVLATFLGVERKVTMWPRLASCWASSRKGTMWPKASHGNTTT</sequence>
<organism evidence="2 3">
    <name type="scientific">Setaria viridis</name>
    <name type="common">Green bristlegrass</name>
    <name type="synonym">Setaria italica subsp. viridis</name>
    <dbReference type="NCBI Taxonomy" id="4556"/>
    <lineage>
        <taxon>Eukaryota</taxon>
        <taxon>Viridiplantae</taxon>
        <taxon>Streptophyta</taxon>
        <taxon>Embryophyta</taxon>
        <taxon>Tracheophyta</taxon>
        <taxon>Spermatophyta</taxon>
        <taxon>Magnoliopsida</taxon>
        <taxon>Liliopsida</taxon>
        <taxon>Poales</taxon>
        <taxon>Poaceae</taxon>
        <taxon>PACMAD clade</taxon>
        <taxon>Panicoideae</taxon>
        <taxon>Panicodae</taxon>
        <taxon>Paniceae</taxon>
        <taxon>Cenchrinae</taxon>
        <taxon>Setaria</taxon>
    </lineage>
</organism>
<feature type="compositionally biased region" description="Polar residues" evidence="1">
    <location>
        <begin position="85"/>
        <end position="98"/>
    </location>
</feature>
<dbReference type="Gramene" id="TKW31038">
    <property type="protein sequence ID" value="TKW31038"/>
    <property type="gene ID" value="SEVIR_2G078633v2"/>
</dbReference>
<dbReference type="AlphaFoldDB" id="A0A4U6VMT5"/>
<protein>
    <submittedName>
        <fullName evidence="2">Uncharacterized protein</fullName>
    </submittedName>
</protein>